<gene>
    <name evidence="4" type="ORF">C1C97_010215</name>
</gene>
<dbReference type="OrthoDB" id="9774179at2"/>
<proteinExistence type="inferred from homology"/>
<comment type="similarity">
    <text evidence="1">Belongs to the enoyl-CoA hydratase/isomerase family.</text>
</comment>
<evidence type="ECO:0000256" key="1">
    <source>
        <dbReference type="ARBA" id="ARBA00005254"/>
    </source>
</evidence>
<dbReference type="RefSeq" id="WP_121031668.1">
    <property type="nucleotide sequence ID" value="NZ_PNJG02000003.1"/>
</dbReference>
<dbReference type="Proteomes" id="UP000249516">
    <property type="component" value="Unassembled WGS sequence"/>
</dbReference>
<dbReference type="InterPro" id="IPR003965">
    <property type="entry name" value="Fatty_acid_synthase"/>
</dbReference>
<keyword evidence="5" id="KW-1185">Reference proteome</keyword>
<evidence type="ECO:0000313" key="4">
    <source>
        <dbReference type="EMBL" id="RKQ34199.1"/>
    </source>
</evidence>
<dbReference type="InterPro" id="IPR002539">
    <property type="entry name" value="MaoC-like_dom"/>
</dbReference>
<feature type="compositionally biased region" description="Basic and acidic residues" evidence="2">
    <location>
        <begin position="228"/>
        <end position="239"/>
    </location>
</feature>
<dbReference type="PANTHER" id="PTHR43841">
    <property type="entry name" value="3-HYDROXYACYL-THIOESTER DEHYDRATASE HTDX-RELATED"/>
    <property type="match status" value="1"/>
</dbReference>
<evidence type="ECO:0000313" key="5">
    <source>
        <dbReference type="Proteomes" id="UP000249516"/>
    </source>
</evidence>
<feature type="region of interest" description="Disordered" evidence="2">
    <location>
        <begin position="224"/>
        <end position="247"/>
    </location>
</feature>
<dbReference type="Gene3D" id="3.10.129.10">
    <property type="entry name" value="Hotdog Thioesterase"/>
    <property type="match status" value="1"/>
</dbReference>
<dbReference type="PRINTS" id="PR01483">
    <property type="entry name" value="FASYNTHASE"/>
</dbReference>
<reference evidence="4 5" key="1">
    <citation type="submission" date="2018-10" db="EMBL/GenBank/DDBJ databases">
        <title>Kocuria tytouropygialis sp. nov., isolated from the uropygial gland of an American barn owl (Tyto furcata).</title>
        <authorList>
            <person name="Braun M.S."/>
            <person name="Wang E."/>
            <person name="Zimmermann S."/>
            <person name="Wagner H."/>
            <person name="Wink M."/>
        </authorList>
    </citation>
    <scope>NUCLEOTIDE SEQUENCE [LARGE SCALE GENOMIC DNA]</scope>
    <source>
        <strain evidence="4 5">442</strain>
    </source>
</reference>
<organism evidence="4 5">
    <name type="scientific">Kocuria tytonis</name>
    <dbReference type="NCBI Taxonomy" id="2054280"/>
    <lineage>
        <taxon>Bacteria</taxon>
        <taxon>Bacillati</taxon>
        <taxon>Actinomycetota</taxon>
        <taxon>Actinomycetes</taxon>
        <taxon>Micrococcales</taxon>
        <taxon>Micrococcaceae</taxon>
        <taxon>Kocuria</taxon>
    </lineage>
</organism>
<name>A0A495A4M8_9MICC</name>
<dbReference type="GO" id="GO:0006633">
    <property type="term" value="P:fatty acid biosynthetic process"/>
    <property type="evidence" value="ECO:0007669"/>
    <property type="project" value="InterPro"/>
</dbReference>
<dbReference type="GO" id="GO:0004312">
    <property type="term" value="F:fatty acid synthase activity"/>
    <property type="evidence" value="ECO:0007669"/>
    <property type="project" value="InterPro"/>
</dbReference>
<sequence>MSAADSTVPSLPEGYERTMPSGAVKLPALYATAGARAATSAAGDAAASASRRVLPALRTSPVGRILPASLRTPGRDRVSGALELPRVAHVVEGLAADPEWHEKFCRVVHATPHPEAPGSAETAVFSGALHCLAFPVAMSVLTRKDFPLPVLGMVHISNTVHHVSDVAVGERVTATAWTENLRAHRAGTMLDAVVTLTREDGSVAWAGRSGYLAKGVHTAIAGEAPRAGSEDAAQREHAPFEAPLPTGQWSLGAGTGRDYAAVSGDYNPIHLSDPSARALGMKGAIAHGMYTASRALALTGVPSEVPFTWSVDFATPVRLPATVAVAVDDDGRGAHWSASHVQVWGPKRNRPHAQLRVAAL</sequence>
<evidence type="ECO:0000259" key="3">
    <source>
        <dbReference type="Pfam" id="PF01575"/>
    </source>
</evidence>
<dbReference type="EMBL" id="PNJG02000003">
    <property type="protein sequence ID" value="RKQ34199.1"/>
    <property type="molecule type" value="Genomic_DNA"/>
</dbReference>
<dbReference type="AlphaFoldDB" id="A0A495A4M8"/>
<feature type="domain" description="MaoC-like" evidence="3">
    <location>
        <begin position="257"/>
        <end position="331"/>
    </location>
</feature>
<evidence type="ECO:0000256" key="2">
    <source>
        <dbReference type="SAM" id="MobiDB-lite"/>
    </source>
</evidence>
<dbReference type="GO" id="GO:0005835">
    <property type="term" value="C:fatty acid synthase complex"/>
    <property type="evidence" value="ECO:0007669"/>
    <property type="project" value="InterPro"/>
</dbReference>
<accession>A0A495A4M8</accession>
<protein>
    <recommendedName>
        <fullName evidence="3">MaoC-like domain-containing protein</fullName>
    </recommendedName>
</protein>
<comment type="caution">
    <text evidence="4">The sequence shown here is derived from an EMBL/GenBank/DDBJ whole genome shotgun (WGS) entry which is preliminary data.</text>
</comment>
<dbReference type="PANTHER" id="PTHR43841:SF3">
    <property type="entry name" value="(3R)-HYDROXYACYL-ACP DEHYDRATASE SUBUNIT HADB"/>
    <property type="match status" value="1"/>
</dbReference>
<dbReference type="SUPFAM" id="SSF54637">
    <property type="entry name" value="Thioesterase/thiol ester dehydrase-isomerase"/>
    <property type="match status" value="2"/>
</dbReference>
<dbReference type="Pfam" id="PF01575">
    <property type="entry name" value="MaoC_dehydratas"/>
    <property type="match status" value="1"/>
</dbReference>
<dbReference type="InterPro" id="IPR029069">
    <property type="entry name" value="HotDog_dom_sf"/>
</dbReference>